<keyword evidence="2" id="KW-1185">Reference proteome</keyword>
<name>A0ACC2MZX0_9HYME</name>
<reference evidence="1" key="1">
    <citation type="submission" date="2023-04" db="EMBL/GenBank/DDBJ databases">
        <title>A chromosome-level genome assembly of the parasitoid wasp Eretmocerus hayati.</title>
        <authorList>
            <person name="Zhong Y."/>
            <person name="Liu S."/>
            <person name="Liu Y."/>
        </authorList>
    </citation>
    <scope>NUCLEOTIDE SEQUENCE</scope>
    <source>
        <strain evidence="1">ZJU_SS_LIU_2023</strain>
    </source>
</reference>
<evidence type="ECO:0000313" key="1">
    <source>
        <dbReference type="EMBL" id="KAJ8664237.1"/>
    </source>
</evidence>
<sequence>MLEFMAKPFIKSLTRQLASSFGKFSRGQTLHGSAYWVAQMPLLQLIDRVDFNSVAVFGSYRRYRMRWIPIREKNSKPDRKAPCEGFGKRTSVKSLDKPLTPRLTKLVQNFLSGRASPSFNTLPNCQT</sequence>
<proteinExistence type="predicted"/>
<dbReference type="Proteomes" id="UP001239111">
    <property type="component" value="Chromosome 4"/>
</dbReference>
<dbReference type="EMBL" id="CM056744">
    <property type="protein sequence ID" value="KAJ8664237.1"/>
    <property type="molecule type" value="Genomic_DNA"/>
</dbReference>
<protein>
    <submittedName>
        <fullName evidence="1">Uncharacterized protein</fullName>
    </submittedName>
</protein>
<evidence type="ECO:0000313" key="2">
    <source>
        <dbReference type="Proteomes" id="UP001239111"/>
    </source>
</evidence>
<comment type="caution">
    <text evidence="1">The sequence shown here is derived from an EMBL/GenBank/DDBJ whole genome shotgun (WGS) entry which is preliminary data.</text>
</comment>
<accession>A0ACC2MZX0</accession>
<organism evidence="1 2">
    <name type="scientific">Eretmocerus hayati</name>
    <dbReference type="NCBI Taxonomy" id="131215"/>
    <lineage>
        <taxon>Eukaryota</taxon>
        <taxon>Metazoa</taxon>
        <taxon>Ecdysozoa</taxon>
        <taxon>Arthropoda</taxon>
        <taxon>Hexapoda</taxon>
        <taxon>Insecta</taxon>
        <taxon>Pterygota</taxon>
        <taxon>Neoptera</taxon>
        <taxon>Endopterygota</taxon>
        <taxon>Hymenoptera</taxon>
        <taxon>Apocrita</taxon>
        <taxon>Proctotrupomorpha</taxon>
        <taxon>Chalcidoidea</taxon>
        <taxon>Aphelinidae</taxon>
        <taxon>Aphelininae</taxon>
        <taxon>Eretmocerus</taxon>
    </lineage>
</organism>
<gene>
    <name evidence="1" type="ORF">QAD02_005899</name>
</gene>